<keyword evidence="6" id="KW-0137">Centromere</keyword>
<dbReference type="Ensembl" id="ENSCMIT00000046167.1">
    <property type="protein sequence ID" value="ENSCMIP00000045514.1"/>
    <property type="gene ID" value="ENSCMIG00000018778.1"/>
</dbReference>
<dbReference type="PANTHER" id="PTHR48122:SF1">
    <property type="entry name" value="CENTROMERE PROTEIN H"/>
    <property type="match status" value="1"/>
</dbReference>
<evidence type="ECO:0000256" key="1">
    <source>
        <dbReference type="ARBA" id="ARBA00004123"/>
    </source>
</evidence>
<evidence type="ECO:0000256" key="6">
    <source>
        <dbReference type="ARBA" id="ARBA00023328"/>
    </source>
</evidence>
<dbReference type="GO" id="GO:0000776">
    <property type="term" value="C:kinetochore"/>
    <property type="evidence" value="ECO:0007669"/>
    <property type="project" value="UniProtKB-KW"/>
</dbReference>
<reference evidence="12" key="3">
    <citation type="journal article" date="2014" name="Nature">
        <title>Elephant shark genome provides unique insights into gnathostome evolution.</title>
        <authorList>
            <consortium name="International Elephant Shark Genome Sequencing Consortium"/>
            <person name="Venkatesh B."/>
            <person name="Lee A.P."/>
            <person name="Ravi V."/>
            <person name="Maurya A.K."/>
            <person name="Lian M.M."/>
            <person name="Swann J.B."/>
            <person name="Ohta Y."/>
            <person name="Flajnik M.F."/>
            <person name="Sutoh Y."/>
            <person name="Kasahara M."/>
            <person name="Hoon S."/>
            <person name="Gangu V."/>
            <person name="Roy S.W."/>
            <person name="Irimia M."/>
            <person name="Korzh V."/>
            <person name="Kondrychyn I."/>
            <person name="Lim Z.W."/>
            <person name="Tay B.H."/>
            <person name="Tohari S."/>
            <person name="Kong K.W."/>
            <person name="Ho S."/>
            <person name="Lorente-Galdos B."/>
            <person name="Quilez J."/>
            <person name="Marques-Bonet T."/>
            <person name="Raney B.J."/>
            <person name="Ingham P.W."/>
            <person name="Tay A."/>
            <person name="Hillier L.W."/>
            <person name="Minx P."/>
            <person name="Boehm T."/>
            <person name="Wilson R.K."/>
            <person name="Brenner S."/>
            <person name="Warren W.C."/>
        </authorList>
    </citation>
    <scope>NUCLEOTIDE SEQUENCE [LARGE SCALE GENOMIC DNA]</scope>
</reference>
<dbReference type="GeneTree" id="ENSGT00390000009578"/>
<accession>A0A4W3JPP2</accession>
<evidence type="ECO:0000256" key="8">
    <source>
        <dbReference type="SAM" id="Coils"/>
    </source>
</evidence>
<reference evidence="12" key="1">
    <citation type="journal article" date="2006" name="Science">
        <title>Ancient noncoding elements conserved in the human genome.</title>
        <authorList>
            <person name="Venkatesh B."/>
            <person name="Kirkness E.F."/>
            <person name="Loh Y.H."/>
            <person name="Halpern A.L."/>
            <person name="Lee A.P."/>
            <person name="Johnson J."/>
            <person name="Dandona N."/>
            <person name="Viswanathan L.D."/>
            <person name="Tay A."/>
            <person name="Venter J.C."/>
            <person name="Strausberg R.L."/>
            <person name="Brenner S."/>
        </authorList>
    </citation>
    <scope>NUCLEOTIDE SEQUENCE [LARGE SCALE GENOMIC DNA]</scope>
</reference>
<feature type="coiled-coil region" evidence="8">
    <location>
        <begin position="144"/>
        <end position="196"/>
    </location>
</feature>
<dbReference type="Pfam" id="PF05837">
    <property type="entry name" value="CENP-H"/>
    <property type="match status" value="1"/>
</dbReference>
<dbReference type="Proteomes" id="UP000314986">
    <property type="component" value="Unassembled WGS sequence"/>
</dbReference>
<evidence type="ECO:0000313" key="12">
    <source>
        <dbReference type="Proteomes" id="UP000314986"/>
    </source>
</evidence>
<dbReference type="GO" id="GO:0043515">
    <property type="term" value="F:kinetochore binding"/>
    <property type="evidence" value="ECO:0007669"/>
    <property type="project" value="TreeGrafter"/>
</dbReference>
<dbReference type="AlphaFoldDB" id="A0A4W3JPP2"/>
<dbReference type="InterPro" id="IPR040034">
    <property type="entry name" value="CENP-H"/>
</dbReference>
<organism evidence="11 12">
    <name type="scientific">Callorhinchus milii</name>
    <name type="common">Ghost shark</name>
    <dbReference type="NCBI Taxonomy" id="7868"/>
    <lineage>
        <taxon>Eukaryota</taxon>
        <taxon>Metazoa</taxon>
        <taxon>Chordata</taxon>
        <taxon>Craniata</taxon>
        <taxon>Vertebrata</taxon>
        <taxon>Chondrichthyes</taxon>
        <taxon>Holocephali</taxon>
        <taxon>Chimaeriformes</taxon>
        <taxon>Callorhinchidae</taxon>
        <taxon>Callorhinchus</taxon>
    </lineage>
</organism>
<keyword evidence="3" id="KW-0158">Chromosome</keyword>
<evidence type="ECO:0000256" key="3">
    <source>
        <dbReference type="ARBA" id="ARBA00022454"/>
    </source>
</evidence>
<evidence type="ECO:0000259" key="10">
    <source>
        <dbReference type="Pfam" id="PF05837"/>
    </source>
</evidence>
<evidence type="ECO:0000256" key="9">
    <source>
        <dbReference type="SAM" id="MobiDB-lite"/>
    </source>
</evidence>
<comment type="subcellular location">
    <subcellularLocation>
        <location evidence="2">Chromosome</location>
        <location evidence="2">Centromere</location>
        <location evidence="2">Kinetochore</location>
    </subcellularLocation>
    <subcellularLocation>
        <location evidence="1">Nucleus</location>
    </subcellularLocation>
</comment>
<dbReference type="GO" id="GO:0005634">
    <property type="term" value="C:nucleus"/>
    <property type="evidence" value="ECO:0007669"/>
    <property type="project" value="UniProtKB-SubCell"/>
</dbReference>
<evidence type="ECO:0000256" key="2">
    <source>
        <dbReference type="ARBA" id="ARBA00004629"/>
    </source>
</evidence>
<feature type="domain" description="Centromere protein H C-terminal" evidence="10">
    <location>
        <begin position="51"/>
        <end position="244"/>
    </location>
</feature>
<keyword evidence="8" id="KW-0175">Coiled coil</keyword>
<reference evidence="11" key="5">
    <citation type="submission" date="2025-09" db="UniProtKB">
        <authorList>
            <consortium name="Ensembl"/>
        </authorList>
    </citation>
    <scope>IDENTIFICATION</scope>
</reference>
<evidence type="ECO:0000256" key="4">
    <source>
        <dbReference type="ARBA" id="ARBA00022838"/>
    </source>
</evidence>
<dbReference type="FunCoup" id="A0A4W3JPP2">
    <property type="interactions" value="97"/>
</dbReference>
<evidence type="ECO:0000256" key="7">
    <source>
        <dbReference type="ARBA" id="ARBA00025735"/>
    </source>
</evidence>
<dbReference type="InParanoid" id="A0A4W3JPP2"/>
<feature type="compositionally biased region" description="Basic and acidic residues" evidence="9">
    <location>
        <begin position="1"/>
        <end position="20"/>
    </location>
</feature>
<dbReference type="OMA" id="KSHQESW"/>
<name>A0A4W3JPP2_CALMI</name>
<dbReference type="STRING" id="7868.ENSCMIP00000045514"/>
<dbReference type="GO" id="GO:0051382">
    <property type="term" value="P:kinetochore assembly"/>
    <property type="evidence" value="ECO:0007669"/>
    <property type="project" value="InterPro"/>
</dbReference>
<keyword evidence="5" id="KW-0539">Nucleus</keyword>
<proteinExistence type="inferred from homology"/>
<evidence type="ECO:0000256" key="5">
    <source>
        <dbReference type="ARBA" id="ARBA00023242"/>
    </source>
</evidence>
<keyword evidence="12" id="KW-1185">Reference proteome</keyword>
<sequence length="249" mass="28783">FRNRTETHVLQEPGSSHEKQGQLTIDNFHSMPKNVHENPTCMNSIVDLVWLKDQIIQQTVELETHVKACVETNTEATSEGDLKETIEIIEKELEDASVSFQNKSLMLHRLQVTHALREQAQEEDAEGKLIMQTINKSVELCSEIVANQKEIRTLENKVLEVQKQRLMLKQTMQDVLKERRTEKMKQQQLLQEMENELPKRAKKNLLEHLKTVTLIQNVLQGIILASGVNWAKDPKLKELILQLEKNPLD</sequence>
<dbReference type="GO" id="GO:0007052">
    <property type="term" value="P:mitotic spindle organization"/>
    <property type="evidence" value="ECO:0007669"/>
    <property type="project" value="TreeGrafter"/>
</dbReference>
<comment type="similarity">
    <text evidence="7">Belongs to the CENP-H/MCM16 family.</text>
</comment>
<evidence type="ECO:0000313" key="11">
    <source>
        <dbReference type="Ensembl" id="ENSCMIP00000045514.1"/>
    </source>
</evidence>
<dbReference type="InterPro" id="IPR008426">
    <property type="entry name" value="CENP-H_C"/>
</dbReference>
<dbReference type="GO" id="GO:0007059">
    <property type="term" value="P:chromosome segregation"/>
    <property type="evidence" value="ECO:0007669"/>
    <property type="project" value="TreeGrafter"/>
</dbReference>
<dbReference type="PANTHER" id="PTHR48122">
    <property type="entry name" value="CENTROMERE PROTEIN H"/>
    <property type="match status" value="1"/>
</dbReference>
<reference evidence="12" key="2">
    <citation type="journal article" date="2007" name="PLoS Biol.">
        <title>Survey sequencing and comparative analysis of the elephant shark (Callorhinchus milii) genome.</title>
        <authorList>
            <person name="Venkatesh B."/>
            <person name="Kirkness E.F."/>
            <person name="Loh Y.H."/>
            <person name="Halpern A.L."/>
            <person name="Lee A.P."/>
            <person name="Johnson J."/>
            <person name="Dandona N."/>
            <person name="Viswanathan L.D."/>
            <person name="Tay A."/>
            <person name="Venter J.C."/>
            <person name="Strausberg R.L."/>
            <person name="Brenner S."/>
        </authorList>
    </citation>
    <scope>NUCLEOTIDE SEQUENCE [LARGE SCALE GENOMIC DNA]</scope>
</reference>
<keyword evidence="4" id="KW-0995">Kinetochore</keyword>
<feature type="region of interest" description="Disordered" evidence="9">
    <location>
        <begin position="1"/>
        <end position="21"/>
    </location>
</feature>
<reference evidence="11" key="4">
    <citation type="submission" date="2025-08" db="UniProtKB">
        <authorList>
            <consortium name="Ensembl"/>
        </authorList>
    </citation>
    <scope>IDENTIFICATION</scope>
</reference>
<protein>
    <recommendedName>
        <fullName evidence="10">Centromere protein H C-terminal domain-containing protein</fullName>
    </recommendedName>
</protein>